<sequence>MAALLGHGHSMSESGIGRDYITGLYSEPPRRPPPSPPTSSHRFGHSRGTSLPPLVIPNNGSPTPRPLSVRPHEPQTAAFLNFSLPRPVACRKTSSIYSSASKSTHSSMPTTNSTHNDNKFLSPNACLVPPPPPKSPRRPSMSGADQISLPLPTPTRPLSCGSDPSRSRPLSSGSDQVPELEPDIHNDDVSSLSDADETPPPPNYAPPSPPSPPSPPPRSPLRPLSMESYHSLTPQLPAPSPKSQLHRSHFYPGKRNPPARINFRLSQGYYHKSSKSTPNLRRQSDDSTGSAEEGESDTITIGKRQPKTYNLDALNRLMSPSDLDLDNPTARECGKAEADAFSELIGIIDRYNAKEGGPPPVPGRLPRRVSSLNVRVATPVIDPVEEQKELGEKGLKKLSPTEYAAEVEGVWGSYFDEDTPV</sequence>
<feature type="compositionally biased region" description="Low complexity" evidence="1">
    <location>
        <begin position="94"/>
        <end position="107"/>
    </location>
</feature>
<accession>A0A8S9A3C9</accession>
<protein>
    <submittedName>
        <fullName evidence="2">Uncharacterized protein</fullName>
    </submittedName>
</protein>
<feature type="compositionally biased region" description="Polar residues" evidence="1">
    <location>
        <begin position="162"/>
        <end position="175"/>
    </location>
</feature>
<dbReference type="OMA" id="RGHYQIP"/>
<evidence type="ECO:0000256" key="1">
    <source>
        <dbReference type="SAM" id="MobiDB-lite"/>
    </source>
</evidence>
<feature type="compositionally biased region" description="Polar residues" evidence="1">
    <location>
        <begin position="275"/>
        <end position="290"/>
    </location>
</feature>
<evidence type="ECO:0000313" key="3">
    <source>
        <dbReference type="Proteomes" id="UP000433876"/>
    </source>
</evidence>
<feature type="compositionally biased region" description="Pro residues" evidence="1">
    <location>
        <begin position="198"/>
        <end position="220"/>
    </location>
</feature>
<dbReference type="AlphaFoldDB" id="A0A8S9A3C9"/>
<dbReference type="EMBL" id="NMPR01000012">
    <property type="protein sequence ID" value="KAA8635441.1"/>
    <property type="molecule type" value="Genomic_DNA"/>
</dbReference>
<evidence type="ECO:0000313" key="2">
    <source>
        <dbReference type="EMBL" id="KAA8635441.1"/>
    </source>
</evidence>
<dbReference type="Proteomes" id="UP000433876">
    <property type="component" value="Unassembled WGS sequence"/>
</dbReference>
<proteinExistence type="predicted"/>
<reference evidence="2 3" key="1">
    <citation type="submission" date="2017-07" db="EMBL/GenBank/DDBJ databases">
        <title>Genome sequence of the Sordaria macrospora wild type strain R19027.</title>
        <authorList>
            <person name="Nowrousian M."/>
            <person name="Teichert I."/>
            <person name="Kueck U."/>
        </authorList>
    </citation>
    <scope>NUCLEOTIDE SEQUENCE [LARGE SCALE GENOMIC DNA]</scope>
    <source>
        <strain evidence="2 3">R19027</strain>
        <tissue evidence="2">Mycelium</tissue>
    </source>
</reference>
<feature type="compositionally biased region" description="Polar residues" evidence="1">
    <location>
        <begin position="108"/>
        <end position="121"/>
    </location>
</feature>
<dbReference type="VEuPathDB" id="FungiDB:SMAC_00535"/>
<organism evidence="2 3">
    <name type="scientific">Sordaria macrospora</name>
    <dbReference type="NCBI Taxonomy" id="5147"/>
    <lineage>
        <taxon>Eukaryota</taxon>
        <taxon>Fungi</taxon>
        <taxon>Dikarya</taxon>
        <taxon>Ascomycota</taxon>
        <taxon>Pezizomycotina</taxon>
        <taxon>Sordariomycetes</taxon>
        <taxon>Sordariomycetidae</taxon>
        <taxon>Sordariales</taxon>
        <taxon>Sordariaceae</taxon>
        <taxon>Sordaria</taxon>
    </lineage>
</organism>
<gene>
    <name evidence="2" type="ORF">SMACR_00535</name>
</gene>
<comment type="caution">
    <text evidence="2">The sequence shown here is derived from an EMBL/GenBank/DDBJ whole genome shotgun (WGS) entry which is preliminary data.</text>
</comment>
<name>A0A8S9A3C9_SORMA</name>
<feature type="region of interest" description="Disordered" evidence="1">
    <location>
        <begin position="1"/>
        <end position="305"/>
    </location>
</feature>